<dbReference type="EMBL" id="JAENGY010000928">
    <property type="protein sequence ID" value="KAG6954666.1"/>
    <property type="molecule type" value="Genomic_DNA"/>
</dbReference>
<keyword evidence="2" id="KW-1185">Reference proteome</keyword>
<sequence length="68" mass="7684">HRVGPLQSTYKLLSAIPPTSNVVDKLFSVARGVLRHERRRMSPMTLDMILFLKVNASYWDVATVEASL</sequence>
<protein>
    <recommendedName>
        <fullName evidence="3">HAT C-terminal dimerisation domain-containing protein</fullName>
    </recommendedName>
</protein>
<evidence type="ECO:0000313" key="2">
    <source>
        <dbReference type="Proteomes" id="UP000709295"/>
    </source>
</evidence>
<name>A0A8J5IBK3_9STRA</name>
<dbReference type="AlphaFoldDB" id="A0A8J5IBK3"/>
<organism evidence="1 2">
    <name type="scientific">Phytophthora aleatoria</name>
    <dbReference type="NCBI Taxonomy" id="2496075"/>
    <lineage>
        <taxon>Eukaryota</taxon>
        <taxon>Sar</taxon>
        <taxon>Stramenopiles</taxon>
        <taxon>Oomycota</taxon>
        <taxon>Peronosporomycetes</taxon>
        <taxon>Peronosporales</taxon>
        <taxon>Peronosporaceae</taxon>
        <taxon>Phytophthora</taxon>
    </lineage>
</organism>
<accession>A0A8J5IBK3</accession>
<proteinExistence type="predicted"/>
<evidence type="ECO:0000313" key="1">
    <source>
        <dbReference type="EMBL" id="KAG6954666.1"/>
    </source>
</evidence>
<dbReference type="Proteomes" id="UP000709295">
    <property type="component" value="Unassembled WGS sequence"/>
</dbReference>
<feature type="non-terminal residue" evidence="1">
    <location>
        <position position="1"/>
    </location>
</feature>
<comment type="caution">
    <text evidence="1">The sequence shown here is derived from an EMBL/GenBank/DDBJ whole genome shotgun (WGS) entry which is preliminary data.</text>
</comment>
<dbReference type="PANTHER" id="PTHR40866">
    <property type="entry name" value="BED-TYPE DOMAIN-CONTAINING PROTEIN"/>
    <property type="match status" value="1"/>
</dbReference>
<reference evidence="1" key="1">
    <citation type="submission" date="2021-01" db="EMBL/GenBank/DDBJ databases">
        <title>Phytophthora aleatoria, a newly-described species from Pinus radiata is distinct from Phytophthora cactorum isolates based on comparative genomics.</title>
        <authorList>
            <person name="Mcdougal R."/>
            <person name="Panda P."/>
            <person name="Williams N."/>
            <person name="Studholme D.J."/>
        </authorList>
    </citation>
    <scope>NUCLEOTIDE SEQUENCE</scope>
    <source>
        <strain evidence="1">NZFS 4037</strain>
    </source>
</reference>
<dbReference type="PANTHER" id="PTHR40866:SF1">
    <property type="entry name" value="BED-TYPE DOMAIN-CONTAINING PROTEIN"/>
    <property type="match status" value="1"/>
</dbReference>
<evidence type="ECO:0008006" key="3">
    <source>
        <dbReference type="Google" id="ProtNLM"/>
    </source>
</evidence>
<gene>
    <name evidence="1" type="ORF">JG688_00012242</name>
</gene>